<comment type="caution">
    <text evidence="1">The sequence shown here is derived from an EMBL/GenBank/DDBJ whole genome shotgun (WGS) entry which is preliminary data.</text>
</comment>
<dbReference type="AlphaFoldDB" id="A0A1Y3KYQ9"/>
<sequence length="112" mass="11680">MSRPKNTTAPSPAQPILTAETGFLDTPIDNRGVYLLNVAPGTNAEDALRAARTLSSGLSQICQHMHDSLNMGEMAYCDGAATLAFLSETVSALIWSVEKSVARAAAGGVSND</sequence>
<evidence type="ECO:0008006" key="3">
    <source>
        <dbReference type="Google" id="ProtNLM"/>
    </source>
</evidence>
<protein>
    <recommendedName>
        <fullName evidence="3">DUF3077 domain-containing protein</fullName>
    </recommendedName>
</protein>
<organism evidence="1 2">
    <name type="scientific">Pseudomonas putida</name>
    <name type="common">Arthrobacter siderocapsulatus</name>
    <dbReference type="NCBI Taxonomy" id="303"/>
    <lineage>
        <taxon>Bacteria</taxon>
        <taxon>Pseudomonadati</taxon>
        <taxon>Pseudomonadota</taxon>
        <taxon>Gammaproteobacteria</taxon>
        <taxon>Pseudomonadales</taxon>
        <taxon>Pseudomonadaceae</taxon>
        <taxon>Pseudomonas</taxon>
    </lineage>
</organism>
<dbReference type="RefSeq" id="WP_086976768.1">
    <property type="nucleotide sequence ID" value="NZ_NFSB01000079.1"/>
</dbReference>
<accession>A0A1Y3KYQ9</accession>
<name>A0A1Y3KYQ9_PSEPU</name>
<proteinExistence type="predicted"/>
<gene>
    <name evidence="1" type="ORF">B8W72_16260</name>
</gene>
<evidence type="ECO:0000313" key="2">
    <source>
        <dbReference type="Proteomes" id="UP000196082"/>
    </source>
</evidence>
<dbReference type="EMBL" id="NFSB01000079">
    <property type="protein sequence ID" value="OUM30956.1"/>
    <property type="molecule type" value="Genomic_DNA"/>
</dbReference>
<evidence type="ECO:0000313" key="1">
    <source>
        <dbReference type="EMBL" id="OUM30956.1"/>
    </source>
</evidence>
<reference evidence="1 2" key="1">
    <citation type="submission" date="2017-05" db="EMBL/GenBank/DDBJ databases">
        <title>Whole genome sequence of Pseudomonas putida isolate 1312 commercialized as a biostimulant.</title>
        <authorList>
            <person name="Crovadore J."/>
            <person name="Blanc P."/>
            <person name="Chablais R."/>
            <person name="Cochard B."/>
            <person name="Grizard D."/>
            <person name="Lefort F."/>
        </authorList>
    </citation>
    <scope>NUCLEOTIDE SEQUENCE [LARGE SCALE GENOMIC DNA]</scope>
    <source>
        <strain evidence="1 2">1312</strain>
    </source>
</reference>
<dbReference type="Proteomes" id="UP000196082">
    <property type="component" value="Unassembled WGS sequence"/>
</dbReference>